<dbReference type="EMBL" id="LHPI01000001">
    <property type="protein sequence ID" value="KOO09215.1"/>
    <property type="molecule type" value="Genomic_DNA"/>
</dbReference>
<gene>
    <name evidence="2" type="ORF">AKJ31_02310</name>
</gene>
<dbReference type="PROSITE" id="PS50883">
    <property type="entry name" value="EAL"/>
    <property type="match status" value="1"/>
</dbReference>
<sequence length="236" mass="27632">MCFLLDKYLSDRNMASKHNLSYKIQEINDLKGENIGYEVLINAEGLSVRQADEIYNKSLMFPHATQRLIRRLEHYVEENSQELTGKNLFINLERSHLCDKFLLCDIVILSRKATHKNVNVIIEITERDTCGKCSEIGSGIEFLNKNNVLLALDDYEVNKKDFRCRELDANVYSFIKVDFISLSNHQEQLEELLEKYNLKLIVEYIESESDRDWVSQHVPETWALQGYLYNTFPVKI</sequence>
<dbReference type="Gene3D" id="3.20.20.450">
    <property type="entry name" value="EAL domain"/>
    <property type="match status" value="1"/>
</dbReference>
<proteinExistence type="predicted"/>
<dbReference type="STRING" id="171383.AKJ31_02310"/>
<organism evidence="2 3">
    <name type="scientific">Vibrio hepatarius</name>
    <dbReference type="NCBI Taxonomy" id="171383"/>
    <lineage>
        <taxon>Bacteria</taxon>
        <taxon>Pseudomonadati</taxon>
        <taxon>Pseudomonadota</taxon>
        <taxon>Gammaproteobacteria</taxon>
        <taxon>Vibrionales</taxon>
        <taxon>Vibrionaceae</taxon>
        <taxon>Vibrio</taxon>
        <taxon>Vibrio oreintalis group</taxon>
    </lineage>
</organism>
<keyword evidence="3" id="KW-1185">Reference proteome</keyword>
<comment type="caution">
    <text evidence="2">The sequence shown here is derived from an EMBL/GenBank/DDBJ whole genome shotgun (WGS) entry which is preliminary data.</text>
</comment>
<evidence type="ECO:0000313" key="2">
    <source>
        <dbReference type="EMBL" id="KOO09215.1"/>
    </source>
</evidence>
<feature type="domain" description="EAL" evidence="1">
    <location>
        <begin position="1"/>
        <end position="236"/>
    </location>
</feature>
<dbReference type="OrthoDB" id="5879776at2"/>
<dbReference type="Proteomes" id="UP000037530">
    <property type="component" value="Unassembled WGS sequence"/>
</dbReference>
<dbReference type="AlphaFoldDB" id="A0A0M0I4H2"/>
<accession>A0A0M0I4H2</accession>
<dbReference type="InterPro" id="IPR035919">
    <property type="entry name" value="EAL_sf"/>
</dbReference>
<protein>
    <recommendedName>
        <fullName evidence="1">EAL domain-containing protein</fullName>
    </recommendedName>
</protein>
<dbReference type="PATRIC" id="fig|171383.3.peg.479"/>
<evidence type="ECO:0000259" key="1">
    <source>
        <dbReference type="PROSITE" id="PS50883"/>
    </source>
</evidence>
<dbReference type="SUPFAM" id="SSF141868">
    <property type="entry name" value="EAL domain-like"/>
    <property type="match status" value="1"/>
</dbReference>
<name>A0A0M0I4H2_9VIBR</name>
<evidence type="ECO:0000313" key="3">
    <source>
        <dbReference type="Proteomes" id="UP000037530"/>
    </source>
</evidence>
<reference evidence="3" key="1">
    <citation type="submission" date="2015-08" db="EMBL/GenBank/DDBJ databases">
        <title>Vibrio galatheae sp. nov., a novel member of the Vibrionaceae family isolated from the Solomon Islands.</title>
        <authorList>
            <person name="Giubergia S."/>
            <person name="Machado H."/>
            <person name="Mateiu R.V."/>
            <person name="Gram L."/>
        </authorList>
    </citation>
    <scope>NUCLEOTIDE SEQUENCE [LARGE SCALE GENOMIC DNA]</scope>
    <source>
        <strain evidence="3">DSM 19134</strain>
    </source>
</reference>
<dbReference type="SMART" id="SM00052">
    <property type="entry name" value="EAL"/>
    <property type="match status" value="1"/>
</dbReference>
<dbReference type="InterPro" id="IPR001633">
    <property type="entry name" value="EAL_dom"/>
</dbReference>